<keyword evidence="4" id="KW-1133">Transmembrane helix</keyword>
<dbReference type="RefSeq" id="XP_028968333.1">
    <property type="nucleotide sequence ID" value="XM_029112500.1"/>
</dbReference>
<dbReference type="Proteomes" id="UP000694867">
    <property type="component" value="Unplaced"/>
</dbReference>
<dbReference type="SUPFAM" id="SSF53474">
    <property type="entry name" value="alpha/beta-Hydrolases"/>
    <property type="match status" value="1"/>
</dbReference>
<feature type="transmembrane region" description="Helical" evidence="4">
    <location>
        <begin position="684"/>
        <end position="706"/>
    </location>
</feature>
<dbReference type="Pfam" id="PF00135">
    <property type="entry name" value="COesterase"/>
    <property type="match status" value="1"/>
</dbReference>
<dbReference type="AlphaFoldDB" id="A0AAJ7SGI0"/>
<dbReference type="InterPro" id="IPR051093">
    <property type="entry name" value="Neuroligin/BSAL"/>
</dbReference>
<evidence type="ECO:0000256" key="4">
    <source>
        <dbReference type="SAM" id="Phobius"/>
    </source>
</evidence>
<comment type="similarity">
    <text evidence="1">Belongs to the type-B carboxylesterase/lipase family.</text>
</comment>
<feature type="domain" description="Carboxylesterase type B" evidence="6">
    <location>
        <begin position="122"/>
        <end position="650"/>
    </location>
</feature>
<reference evidence="8" key="1">
    <citation type="submission" date="2025-08" db="UniProtKB">
        <authorList>
            <consortium name="RefSeq"/>
        </authorList>
    </citation>
    <scope>IDENTIFICATION</scope>
</reference>
<dbReference type="PANTHER" id="PTHR43903">
    <property type="entry name" value="NEUROLIGIN"/>
    <property type="match status" value="1"/>
</dbReference>
<evidence type="ECO:0000256" key="2">
    <source>
        <dbReference type="ARBA" id="ARBA00022729"/>
    </source>
</evidence>
<dbReference type="InterPro" id="IPR019819">
    <property type="entry name" value="Carboxylesterase_B_CS"/>
</dbReference>
<evidence type="ECO:0000256" key="3">
    <source>
        <dbReference type="ARBA" id="ARBA00023180"/>
    </source>
</evidence>
<evidence type="ECO:0000256" key="1">
    <source>
        <dbReference type="ARBA" id="ARBA00005964"/>
    </source>
</evidence>
<dbReference type="InterPro" id="IPR029058">
    <property type="entry name" value="AB_hydrolase_fold"/>
</dbReference>
<feature type="signal peptide" evidence="5">
    <location>
        <begin position="1"/>
        <end position="16"/>
    </location>
</feature>
<accession>A0AAJ7SGI0</accession>
<organism evidence="7 8">
    <name type="scientific">Galendromus occidentalis</name>
    <name type="common">western predatory mite</name>
    <dbReference type="NCBI Taxonomy" id="34638"/>
    <lineage>
        <taxon>Eukaryota</taxon>
        <taxon>Metazoa</taxon>
        <taxon>Ecdysozoa</taxon>
        <taxon>Arthropoda</taxon>
        <taxon>Chelicerata</taxon>
        <taxon>Arachnida</taxon>
        <taxon>Acari</taxon>
        <taxon>Parasitiformes</taxon>
        <taxon>Mesostigmata</taxon>
        <taxon>Gamasina</taxon>
        <taxon>Phytoseioidea</taxon>
        <taxon>Phytoseiidae</taxon>
        <taxon>Typhlodrominae</taxon>
        <taxon>Galendromus</taxon>
    </lineage>
</organism>
<proteinExistence type="inferred from homology"/>
<feature type="chain" id="PRO_5042524119" evidence="5">
    <location>
        <begin position="17"/>
        <end position="777"/>
    </location>
</feature>
<evidence type="ECO:0000259" key="6">
    <source>
        <dbReference type="Pfam" id="PF00135"/>
    </source>
</evidence>
<keyword evidence="3" id="KW-0325">Glycoprotein</keyword>
<evidence type="ECO:0000256" key="5">
    <source>
        <dbReference type="SAM" id="SignalP"/>
    </source>
</evidence>
<keyword evidence="2 5" id="KW-0732">Signal</keyword>
<evidence type="ECO:0000313" key="8">
    <source>
        <dbReference type="RefSeq" id="XP_028968333.1"/>
    </source>
</evidence>
<dbReference type="PROSITE" id="PS00941">
    <property type="entry name" value="CARBOXYLESTERASE_B_2"/>
    <property type="match status" value="1"/>
</dbReference>
<dbReference type="KEGG" id="goe:100899720"/>
<evidence type="ECO:0000313" key="7">
    <source>
        <dbReference type="Proteomes" id="UP000694867"/>
    </source>
</evidence>
<protein>
    <submittedName>
        <fullName evidence="8">Neuroligin-2</fullName>
    </submittedName>
</protein>
<name>A0AAJ7SGI0_9ACAR</name>
<dbReference type="InterPro" id="IPR002018">
    <property type="entry name" value="CarbesteraseB"/>
</dbReference>
<dbReference type="Gene3D" id="3.40.50.1820">
    <property type="entry name" value="alpha/beta hydrolase"/>
    <property type="match status" value="1"/>
</dbReference>
<dbReference type="GeneID" id="100899720"/>
<keyword evidence="4" id="KW-0472">Membrane</keyword>
<keyword evidence="7" id="KW-1185">Reference proteome</keyword>
<sequence length="777" mass="89265">MRWVCGFFCLILSAHGQYPDFRIGNNRPYDRNFDRPRYLDGRLPYENRYPGIDVERRIQEEGDSRCNVIQVDNLPLTKSVETNYGTYEGKVVYLCDTPSTKREDRPVEQGGLKLPKRDYPASAVAYLGVPYAEPPLGLFRFREPQPLTFKGNVEAKKFRPACLQHTNYTGSSKGIEHVSEDCLYLNVYTPNDEVNRGQRYAVMMYIHDGEYSHGSGNVFPGHMLAATQEVIVVTFNYRLGALGFLSTGDNSSAGNFGLLDQRAAINWVYHNVERFSGDPERITIFGPGAGASAAGIHMMQQIYGENLHIKRVIAMSGSAVAEWASIDDAIFVRNISRLYGEQIGCWATDSWQLVECLKRKSNNSVEFTLTTVTPLRGWLPWGPVLDRNTRYKSPGMPYSALEYLENKIPRPERVQQFSYMTGVSVNDASFIVENDEELKNIGWQLNKDAFDQKIRAYAKTYNYTINEDAIIQAIRFMYTPWTDSENSSLLLEEYVNMFTDALYVAPMDRMVKLLLEIEVPVYMYVMNYSLTSSYFLPQRRTWNRVPHDTESILVSGAPFMDPKFYPSEYDFNKVYWSEGDRNMSQLLMEAWANFAKEGNPTPNALFGVVDWRPMRKGLLRYLSLNATYYEAQNSSSFMFQDYRQKQAQFWNSYVPGIFGRAEHYWPYWNELPWEYDIRVFRTSLYFVSSLAALFLFFAFLGFCCYCRASRYLHDSLEETDKPSTLIIQPKAKPRNTLSSAGVSSARHFTDILSCSTYSLNGTRYESLLAVLPRDTAV</sequence>
<gene>
    <name evidence="8" type="primary">LOC100899720</name>
</gene>
<keyword evidence="4" id="KW-0812">Transmembrane</keyword>